<dbReference type="InterPro" id="IPR007167">
    <property type="entry name" value="Fe-transptr_FeoA-like"/>
</dbReference>
<feature type="domain" description="Ferrous iron transporter FeoA-like" evidence="3">
    <location>
        <begin position="38"/>
        <end position="107"/>
    </location>
</feature>
<evidence type="ECO:0000313" key="5">
    <source>
        <dbReference type="Proteomes" id="UP000320055"/>
    </source>
</evidence>
<dbReference type="GO" id="GO:0046914">
    <property type="term" value="F:transition metal ion binding"/>
    <property type="evidence" value="ECO:0007669"/>
    <property type="project" value="InterPro"/>
</dbReference>
<dbReference type="OrthoDB" id="9811076at2"/>
<dbReference type="InterPro" id="IPR008988">
    <property type="entry name" value="Transcriptional_repressor_C"/>
</dbReference>
<sequence length="205" mass="22720">MKWRHNHGKQHRHQDDKEEDKGESLSTKDNSDHQRSLMPLATAKLGDRLWIAGYKNKEGMNRLVGMGLAPGMAIEVVQNLAGNLLIALGETRIGIDGGMAKRILVSDRPFDYLVEVQEVNEMESSATTLKDLQVNQQGKVTRFEATDDAAKKAYKRKLLAMGLTPGTEFTVTRVAPLGDPVEIKVRGFKLSLRKDEASALVVEPL</sequence>
<evidence type="ECO:0000256" key="1">
    <source>
        <dbReference type="ARBA" id="ARBA00023004"/>
    </source>
</evidence>
<accession>A0A563VMW1</accession>
<dbReference type="Pfam" id="PF04023">
    <property type="entry name" value="FeoA"/>
    <property type="match status" value="2"/>
</dbReference>
<dbReference type="Gene3D" id="2.30.30.90">
    <property type="match status" value="2"/>
</dbReference>
<dbReference type="PANTHER" id="PTHR42954">
    <property type="entry name" value="FE(2+) TRANSPORT PROTEIN A"/>
    <property type="match status" value="1"/>
</dbReference>
<dbReference type="InterPro" id="IPR052713">
    <property type="entry name" value="FeoA"/>
</dbReference>
<dbReference type="InterPro" id="IPR038157">
    <property type="entry name" value="FeoA_core_dom"/>
</dbReference>
<name>A0A563VMW1_9CYAN</name>
<gene>
    <name evidence="4" type="ORF">H1P_1650016</name>
</gene>
<dbReference type="EMBL" id="CAACVJ010000074">
    <property type="protein sequence ID" value="VEP12794.1"/>
    <property type="molecule type" value="Genomic_DNA"/>
</dbReference>
<feature type="compositionally biased region" description="Basic residues" evidence="2">
    <location>
        <begin position="1"/>
        <end position="12"/>
    </location>
</feature>
<evidence type="ECO:0000259" key="3">
    <source>
        <dbReference type="SMART" id="SM00899"/>
    </source>
</evidence>
<dbReference type="Proteomes" id="UP000320055">
    <property type="component" value="Unassembled WGS sequence"/>
</dbReference>
<protein>
    <submittedName>
        <fullName evidence="4">FeoA family protein</fullName>
    </submittedName>
</protein>
<keyword evidence="1" id="KW-0408">Iron</keyword>
<organism evidence="4 5">
    <name type="scientific">Hyella patelloides LEGE 07179</name>
    <dbReference type="NCBI Taxonomy" id="945734"/>
    <lineage>
        <taxon>Bacteria</taxon>
        <taxon>Bacillati</taxon>
        <taxon>Cyanobacteriota</taxon>
        <taxon>Cyanophyceae</taxon>
        <taxon>Pleurocapsales</taxon>
        <taxon>Hyellaceae</taxon>
        <taxon>Hyella</taxon>
    </lineage>
</organism>
<evidence type="ECO:0000256" key="2">
    <source>
        <dbReference type="SAM" id="MobiDB-lite"/>
    </source>
</evidence>
<feature type="compositionally biased region" description="Basic and acidic residues" evidence="2">
    <location>
        <begin position="13"/>
        <end position="23"/>
    </location>
</feature>
<reference evidence="4 5" key="1">
    <citation type="submission" date="2019-01" db="EMBL/GenBank/DDBJ databases">
        <authorList>
            <person name="Brito A."/>
        </authorList>
    </citation>
    <scope>NUCLEOTIDE SEQUENCE [LARGE SCALE GENOMIC DNA]</scope>
    <source>
        <strain evidence="4">1</strain>
    </source>
</reference>
<dbReference type="SMART" id="SM00899">
    <property type="entry name" value="FeoA"/>
    <property type="match status" value="2"/>
</dbReference>
<feature type="region of interest" description="Disordered" evidence="2">
    <location>
        <begin position="1"/>
        <end position="37"/>
    </location>
</feature>
<dbReference type="SUPFAM" id="SSF50037">
    <property type="entry name" value="C-terminal domain of transcriptional repressors"/>
    <property type="match status" value="2"/>
</dbReference>
<dbReference type="PANTHER" id="PTHR42954:SF2">
    <property type="entry name" value="FE(2+) TRANSPORT PROTEIN A"/>
    <property type="match status" value="1"/>
</dbReference>
<feature type="domain" description="Ferrous iron transporter FeoA-like" evidence="3">
    <location>
        <begin position="127"/>
        <end position="204"/>
    </location>
</feature>
<dbReference type="AlphaFoldDB" id="A0A563VMW1"/>
<proteinExistence type="predicted"/>
<keyword evidence="5" id="KW-1185">Reference proteome</keyword>
<evidence type="ECO:0000313" key="4">
    <source>
        <dbReference type="EMBL" id="VEP12794.1"/>
    </source>
</evidence>
<dbReference type="RefSeq" id="WP_144870883.1">
    <property type="nucleotide sequence ID" value="NZ_LR213916.1"/>
</dbReference>